<dbReference type="EMBL" id="LGRX02026166">
    <property type="protein sequence ID" value="KAK3251248.1"/>
    <property type="molecule type" value="Genomic_DNA"/>
</dbReference>
<gene>
    <name evidence="2" type="ORF">CYMTET_39407</name>
</gene>
<proteinExistence type="predicted"/>
<comment type="caution">
    <text evidence="2">The sequence shown here is derived from an EMBL/GenBank/DDBJ whole genome shotgun (WGS) entry which is preliminary data.</text>
</comment>
<dbReference type="GO" id="GO:0005615">
    <property type="term" value="C:extracellular space"/>
    <property type="evidence" value="ECO:0007669"/>
    <property type="project" value="TreeGrafter"/>
</dbReference>
<organism evidence="2 3">
    <name type="scientific">Cymbomonas tetramitiformis</name>
    <dbReference type="NCBI Taxonomy" id="36881"/>
    <lineage>
        <taxon>Eukaryota</taxon>
        <taxon>Viridiplantae</taxon>
        <taxon>Chlorophyta</taxon>
        <taxon>Pyramimonadophyceae</taxon>
        <taxon>Pyramimonadales</taxon>
        <taxon>Pyramimonadaceae</taxon>
        <taxon>Cymbomonas</taxon>
    </lineage>
</organism>
<dbReference type="InterPro" id="IPR004245">
    <property type="entry name" value="DUF229"/>
</dbReference>
<dbReference type="PANTHER" id="PTHR10974">
    <property type="entry name" value="FI08016P-RELATED"/>
    <property type="match status" value="1"/>
</dbReference>
<dbReference type="Pfam" id="PF02995">
    <property type="entry name" value="DUF229"/>
    <property type="match status" value="1"/>
</dbReference>
<feature type="compositionally biased region" description="Basic and acidic residues" evidence="1">
    <location>
        <begin position="1"/>
        <end position="11"/>
    </location>
</feature>
<dbReference type="Proteomes" id="UP001190700">
    <property type="component" value="Unassembled WGS sequence"/>
</dbReference>
<feature type="region of interest" description="Disordered" evidence="1">
    <location>
        <begin position="1"/>
        <end position="24"/>
    </location>
</feature>
<evidence type="ECO:0000256" key="1">
    <source>
        <dbReference type="SAM" id="MobiDB-lite"/>
    </source>
</evidence>
<evidence type="ECO:0000313" key="2">
    <source>
        <dbReference type="EMBL" id="KAK3251248.1"/>
    </source>
</evidence>
<protein>
    <submittedName>
        <fullName evidence="2">Uncharacterized protein</fullName>
    </submittedName>
</protein>
<dbReference type="SUPFAM" id="SSF53649">
    <property type="entry name" value="Alkaline phosphatase-like"/>
    <property type="match status" value="1"/>
</dbReference>
<dbReference type="AlphaFoldDB" id="A0AAE0CA54"/>
<sequence length="487" mass="53248">MLARDKGRNRAADGASHQQGGESQVVVDCKQTDQHRHALAVVVFLNDTLAETDLRRKRSFEFHLENPDEAATERTLQDTVLAGLQSVDAHQSEVVKWPPGGGTAAIAKCGNEMQLLTRVPPLAPPRLSALRAANQHRSEPLPKLNLLVLFLDAISRRAFISKMPLASAALEELAREHGLELFQFFRYHSVGHSTGVNTLPLFCGVPHSRAGTMMPYWEEAALGGRRVGYASNLCEDWGSEYNFASNRRATGTAGGVDAELVAPFCLPPHYPPPGENPLGNFAGPYSIRPRCAFGRSAHEHLLDWLVDFAMENATSPSAPWLAHGMLIEGHEGTGEVIRSVDVALAGMLRRLVQRQVLKGDLDSTAVVLVADHGLHMGINFLLTQSGAVEHQLPMLFMLLPTALVNRSLHGQQGTIRDSLRRNMQEVITPYDVHATLKHLGSWPARPQDTTHGRSLFDVPAEKAPRSCAEAHIPHWRCQCTNGGVSGV</sequence>
<evidence type="ECO:0000313" key="3">
    <source>
        <dbReference type="Proteomes" id="UP001190700"/>
    </source>
</evidence>
<accession>A0AAE0CA54</accession>
<reference evidence="2 3" key="1">
    <citation type="journal article" date="2015" name="Genome Biol. Evol.">
        <title>Comparative Genomics of a Bacterivorous Green Alga Reveals Evolutionary Causalities and Consequences of Phago-Mixotrophic Mode of Nutrition.</title>
        <authorList>
            <person name="Burns J.A."/>
            <person name="Paasch A."/>
            <person name="Narechania A."/>
            <person name="Kim E."/>
        </authorList>
    </citation>
    <scope>NUCLEOTIDE SEQUENCE [LARGE SCALE GENOMIC DNA]</scope>
    <source>
        <strain evidence="2 3">PLY_AMNH</strain>
    </source>
</reference>
<keyword evidence="3" id="KW-1185">Reference proteome</keyword>
<dbReference type="InterPro" id="IPR017850">
    <property type="entry name" value="Alkaline_phosphatase_core_sf"/>
</dbReference>
<name>A0AAE0CA54_9CHLO</name>
<dbReference type="PANTHER" id="PTHR10974:SF1">
    <property type="entry name" value="FI08016P-RELATED"/>
    <property type="match status" value="1"/>
</dbReference>